<evidence type="ECO:0000256" key="1">
    <source>
        <dbReference type="SAM" id="MobiDB-lite"/>
    </source>
</evidence>
<dbReference type="RefSeq" id="XP_037198245.1">
    <property type="nucleotide sequence ID" value="XM_037336879.1"/>
</dbReference>
<dbReference type="AlphaFoldDB" id="A0A8H6ENX0"/>
<reference evidence="2 3" key="1">
    <citation type="journal article" date="2020" name="Phytopathology">
        <title>A high-quality genome resource of Botrytis fragariae, a new and rapidly spreading fungal pathogen causing strawberry gray mold in the U.S.A.</title>
        <authorList>
            <person name="Wu Y."/>
            <person name="Saski C.A."/>
            <person name="Schnabel G."/>
            <person name="Xiao S."/>
            <person name="Hu M."/>
        </authorList>
    </citation>
    <scope>NUCLEOTIDE SEQUENCE [LARGE SCALE GENOMIC DNA]</scope>
    <source>
        <strain evidence="2 3">BVB16</strain>
    </source>
</reference>
<feature type="region of interest" description="Disordered" evidence="1">
    <location>
        <begin position="1"/>
        <end position="27"/>
    </location>
</feature>
<dbReference type="Proteomes" id="UP000531561">
    <property type="component" value="Unassembled WGS sequence"/>
</dbReference>
<evidence type="ECO:0000313" key="3">
    <source>
        <dbReference type="Proteomes" id="UP000531561"/>
    </source>
</evidence>
<sequence>MFLNLNATLPDHPQIDGAQQSNRKKHGAKIPRLSYTQVIDDSSVENLRDCTTTFEALGAFVK</sequence>
<dbReference type="GeneID" id="59260571"/>
<proteinExistence type="predicted"/>
<protein>
    <submittedName>
        <fullName evidence="2">Uncharacterized protein</fullName>
    </submittedName>
</protein>
<keyword evidence="3" id="KW-1185">Reference proteome</keyword>
<comment type="caution">
    <text evidence="2">The sequence shown here is derived from an EMBL/GenBank/DDBJ whole genome shotgun (WGS) entry which is preliminary data.</text>
</comment>
<name>A0A8H6ENX0_9HELO</name>
<evidence type="ECO:0000313" key="2">
    <source>
        <dbReference type="EMBL" id="KAF5879301.1"/>
    </source>
</evidence>
<gene>
    <name evidence="2" type="ORF">Bfra_006507</name>
</gene>
<accession>A0A8H6ENX0</accession>
<organism evidence="2 3">
    <name type="scientific">Botrytis fragariae</name>
    <dbReference type="NCBI Taxonomy" id="1964551"/>
    <lineage>
        <taxon>Eukaryota</taxon>
        <taxon>Fungi</taxon>
        <taxon>Dikarya</taxon>
        <taxon>Ascomycota</taxon>
        <taxon>Pezizomycotina</taxon>
        <taxon>Leotiomycetes</taxon>
        <taxon>Helotiales</taxon>
        <taxon>Sclerotiniaceae</taxon>
        <taxon>Botrytis</taxon>
    </lineage>
</organism>
<dbReference type="EMBL" id="JABFCT010000001">
    <property type="protein sequence ID" value="KAF5879301.1"/>
    <property type="molecule type" value="Genomic_DNA"/>
</dbReference>